<keyword evidence="2" id="KW-1185">Reference proteome</keyword>
<protein>
    <submittedName>
        <fullName evidence="1">Uncharacterized protein</fullName>
    </submittedName>
</protein>
<dbReference type="EMBL" id="CM042890">
    <property type="protein sequence ID" value="KAI4312556.1"/>
    <property type="molecule type" value="Genomic_DNA"/>
</dbReference>
<proteinExistence type="predicted"/>
<reference evidence="2" key="1">
    <citation type="journal article" date="2023" name="Front. Plant Sci.">
        <title>Chromosomal-level genome assembly of Melastoma candidum provides insights into trichome evolution.</title>
        <authorList>
            <person name="Zhong Y."/>
            <person name="Wu W."/>
            <person name="Sun C."/>
            <person name="Zou P."/>
            <person name="Liu Y."/>
            <person name="Dai S."/>
            <person name="Zhou R."/>
        </authorList>
    </citation>
    <scope>NUCLEOTIDE SEQUENCE [LARGE SCALE GENOMIC DNA]</scope>
</reference>
<accession>A0ACB9LMF6</accession>
<comment type="caution">
    <text evidence="1">The sequence shown here is derived from an EMBL/GenBank/DDBJ whole genome shotgun (WGS) entry which is preliminary data.</text>
</comment>
<sequence>MWVDSGVGEVLGAGDEVRGAAVVGEPRWESCLGARECRRDADVGCWSPEEGMNGSRLGAPSWLGLRRLGAPLWHCCRSRRAGGLEKGSGSGRSSRGEEAAVAGRCSKRGADGRHRRGRTRKRGTSLLSILGVSGPSRVNRSPC</sequence>
<organism evidence="1 2">
    <name type="scientific">Melastoma candidum</name>
    <dbReference type="NCBI Taxonomy" id="119954"/>
    <lineage>
        <taxon>Eukaryota</taxon>
        <taxon>Viridiplantae</taxon>
        <taxon>Streptophyta</taxon>
        <taxon>Embryophyta</taxon>
        <taxon>Tracheophyta</taxon>
        <taxon>Spermatophyta</taxon>
        <taxon>Magnoliopsida</taxon>
        <taxon>eudicotyledons</taxon>
        <taxon>Gunneridae</taxon>
        <taxon>Pentapetalae</taxon>
        <taxon>rosids</taxon>
        <taxon>malvids</taxon>
        <taxon>Myrtales</taxon>
        <taxon>Melastomataceae</taxon>
        <taxon>Melastomatoideae</taxon>
        <taxon>Melastomateae</taxon>
        <taxon>Melastoma</taxon>
    </lineage>
</organism>
<name>A0ACB9LMF6_9MYRT</name>
<evidence type="ECO:0000313" key="1">
    <source>
        <dbReference type="EMBL" id="KAI4312556.1"/>
    </source>
</evidence>
<dbReference type="Proteomes" id="UP001057402">
    <property type="component" value="Chromosome 11"/>
</dbReference>
<gene>
    <name evidence="1" type="ORF">MLD38_037362</name>
</gene>
<evidence type="ECO:0000313" key="2">
    <source>
        <dbReference type="Proteomes" id="UP001057402"/>
    </source>
</evidence>